<evidence type="ECO:0000256" key="1">
    <source>
        <dbReference type="SAM" id="MobiDB-lite"/>
    </source>
</evidence>
<proteinExistence type="predicted"/>
<dbReference type="AlphaFoldDB" id="A0A1J5AY96"/>
<feature type="region of interest" description="Disordered" evidence="1">
    <location>
        <begin position="204"/>
        <end position="227"/>
    </location>
</feature>
<name>A0A1J5AY96_9BACT</name>
<reference evidence="3 4" key="1">
    <citation type="journal article" date="2016" name="Environ. Microbiol.">
        <title>Genomic resolution of a cold subsurface aquifer community provides metabolic insights for novel microbes adapted to high CO concentrations.</title>
        <authorList>
            <person name="Probst A.J."/>
            <person name="Castelle C.J."/>
            <person name="Singh A."/>
            <person name="Brown C.T."/>
            <person name="Anantharaman K."/>
            <person name="Sharon I."/>
            <person name="Hug L.A."/>
            <person name="Burstein D."/>
            <person name="Emerson J.B."/>
            <person name="Thomas B.C."/>
            <person name="Banfield J.F."/>
        </authorList>
    </citation>
    <scope>NUCLEOTIDE SEQUENCE [LARGE SCALE GENOMIC DNA]</scope>
    <source>
        <strain evidence="3">CG2_30_44_31</strain>
    </source>
</reference>
<dbReference type="EMBL" id="MNXQ01000022">
    <property type="protein sequence ID" value="OIP03851.1"/>
    <property type="molecule type" value="Genomic_DNA"/>
</dbReference>
<comment type="caution">
    <text evidence="3">The sequence shown here is derived from an EMBL/GenBank/DDBJ whole genome shotgun (WGS) entry which is preliminary data.</text>
</comment>
<evidence type="ECO:0000256" key="2">
    <source>
        <dbReference type="SAM" id="Phobius"/>
    </source>
</evidence>
<sequence length="356" mass="39279">MQQHPVPQAITTYKFRLVGDMTLKQFLELAFGVVIAWMIFASKINFFFKWTLGPLFGFLGFALAFVPVEDRPLDQWILNFFKAVYLPTQFIFKSQVKAIDIFSPTPPLPPETNKISADPAQLEEYLNTLPATPATAFDQAEHKYLDHIFNLFGALGIKQPALAVQADHPQPTNPYKSNLRGVRVRKLFSPQVCLLPHATLFQSPPEPKQAVMPASPKPSEGGPAVKPKPTLIVKIVKPKPPKKTPPLPAKPKAQTVAPTFASGVVMPHSPEKPNLIAGITLDKAGKILPGVILEIRDKQGLPVRALRSNKLGQFFIATPLSDGIYQIQAEQADQKFAIIKLEAKSEIIPPLKIQAL</sequence>
<feature type="transmembrane region" description="Helical" evidence="2">
    <location>
        <begin position="21"/>
        <end position="40"/>
    </location>
</feature>
<feature type="transmembrane region" description="Helical" evidence="2">
    <location>
        <begin position="46"/>
        <end position="66"/>
    </location>
</feature>
<keyword evidence="2" id="KW-1133">Transmembrane helix</keyword>
<keyword evidence="2" id="KW-0472">Membrane</keyword>
<dbReference type="Proteomes" id="UP000183605">
    <property type="component" value="Unassembled WGS sequence"/>
</dbReference>
<evidence type="ECO:0000313" key="3">
    <source>
        <dbReference type="EMBL" id="OIP03851.1"/>
    </source>
</evidence>
<accession>A0A1J5AY96</accession>
<organism evidence="3 4">
    <name type="scientific">Candidatus Beckwithbacteria bacterium CG2_30_44_31</name>
    <dbReference type="NCBI Taxonomy" id="1805035"/>
    <lineage>
        <taxon>Bacteria</taxon>
        <taxon>Candidatus Beckwithiibacteriota</taxon>
    </lineage>
</organism>
<protein>
    <submittedName>
        <fullName evidence="3">Uncharacterized protein</fullName>
    </submittedName>
</protein>
<gene>
    <name evidence="3" type="ORF">AUK18_01155</name>
</gene>
<keyword evidence="2" id="KW-0812">Transmembrane</keyword>
<evidence type="ECO:0000313" key="4">
    <source>
        <dbReference type="Proteomes" id="UP000183605"/>
    </source>
</evidence>